<name>A0AC35GST5_9BILA</name>
<proteinExistence type="predicted"/>
<accession>A0AC35GST5</accession>
<sequence length="263" mass="29782">MMAMSTAYQALQKSDDDDHEKHHGLICDFKESFKDVIQQIKGKDEDPVGDQHFERKKSSITTKPRRQSFSESIRSALKSRKQSKTHDRKVSVDDEFDEDEELPQFSKSAYVHPVSKALPTSQNHRNRTNSETMPTSFKPKRQPTVDFSRSMQTSTKSRQQSEIDFSESFESSAPNSRMASLIDFSESFLSIMKSRKQSKNDMEIISDAGENSPTTTSPFQKSSTNPFKNSAHNPFTGSVNGKLIDAGDHVQVLCKPHNDETNH</sequence>
<protein>
    <submittedName>
        <fullName evidence="2">Uncharacterized protein</fullName>
    </submittedName>
</protein>
<dbReference type="Proteomes" id="UP000887580">
    <property type="component" value="Unplaced"/>
</dbReference>
<evidence type="ECO:0000313" key="2">
    <source>
        <dbReference type="WBParaSite" id="PS1159_v2.g8354.t1"/>
    </source>
</evidence>
<evidence type="ECO:0000313" key="1">
    <source>
        <dbReference type="Proteomes" id="UP000887580"/>
    </source>
</evidence>
<dbReference type="WBParaSite" id="PS1159_v2.g8354.t1">
    <property type="protein sequence ID" value="PS1159_v2.g8354.t1"/>
    <property type="gene ID" value="PS1159_v2.g8354"/>
</dbReference>
<reference evidence="2" key="1">
    <citation type="submission" date="2022-11" db="UniProtKB">
        <authorList>
            <consortium name="WormBaseParasite"/>
        </authorList>
    </citation>
    <scope>IDENTIFICATION</scope>
</reference>
<organism evidence="1 2">
    <name type="scientific">Panagrolaimus sp. PS1159</name>
    <dbReference type="NCBI Taxonomy" id="55785"/>
    <lineage>
        <taxon>Eukaryota</taxon>
        <taxon>Metazoa</taxon>
        <taxon>Ecdysozoa</taxon>
        <taxon>Nematoda</taxon>
        <taxon>Chromadorea</taxon>
        <taxon>Rhabditida</taxon>
        <taxon>Tylenchina</taxon>
        <taxon>Panagrolaimomorpha</taxon>
        <taxon>Panagrolaimoidea</taxon>
        <taxon>Panagrolaimidae</taxon>
        <taxon>Panagrolaimus</taxon>
    </lineage>
</organism>